<keyword evidence="3" id="KW-0804">Transcription</keyword>
<dbReference type="PANTHER" id="PTHR21860:SF2">
    <property type="entry name" value="GENERAL TRANSCRIPTION FACTOR 3C POLYPEPTIDE 6"/>
    <property type="match status" value="1"/>
</dbReference>
<comment type="subunit">
    <text evidence="7">Part of the TFIIIC subcomplex TFIIIC2, consisting of six subunits, GTF3C1, GTF3C2, GTF3C3, GTF3C4, GTF3C5 and GTF3C6. Interacts with GTF3C4 and GTF3C5.</text>
</comment>
<keyword evidence="4" id="KW-0539">Nucleus</keyword>
<dbReference type="Pfam" id="PF10419">
    <property type="entry name" value="TFIIIC_sub6"/>
    <property type="match status" value="1"/>
</dbReference>
<dbReference type="Proteomes" id="UP000287033">
    <property type="component" value="Unassembled WGS sequence"/>
</dbReference>
<dbReference type="GO" id="GO:0006383">
    <property type="term" value="P:transcription by RNA polymerase III"/>
    <property type="evidence" value="ECO:0007669"/>
    <property type="project" value="InterPro"/>
</dbReference>
<evidence type="ECO:0000259" key="12">
    <source>
        <dbReference type="Pfam" id="PF10419"/>
    </source>
</evidence>
<dbReference type="InterPro" id="IPR042771">
    <property type="entry name" value="GTF3C6-like"/>
</dbReference>
<evidence type="ECO:0000256" key="2">
    <source>
        <dbReference type="ARBA" id="ARBA00023125"/>
    </source>
</evidence>
<feature type="region of interest" description="Disordered" evidence="11">
    <location>
        <begin position="186"/>
        <end position="270"/>
    </location>
</feature>
<evidence type="ECO:0000256" key="10">
    <source>
        <dbReference type="ARBA" id="ARBA00079095"/>
    </source>
</evidence>
<protein>
    <recommendedName>
        <fullName evidence="8">General transcription factor 3C polypeptide 6</fullName>
    </recommendedName>
    <alternativeName>
        <fullName evidence="10">Transcription factor IIIC 35 kDa subunit</fullName>
    </alternativeName>
    <alternativeName>
        <fullName evidence="9">Transcription factor IIIC subunit 6</fullName>
    </alternativeName>
</protein>
<dbReference type="OMA" id="NECKIVG"/>
<evidence type="ECO:0000256" key="1">
    <source>
        <dbReference type="ARBA" id="ARBA00004123"/>
    </source>
</evidence>
<name>A0A401SI53_CHIPU</name>
<keyword evidence="2" id="KW-0238">DNA-binding</keyword>
<dbReference type="GO" id="GO:0000127">
    <property type="term" value="C:transcription factor TFIIIC complex"/>
    <property type="evidence" value="ECO:0007669"/>
    <property type="project" value="TreeGrafter"/>
</dbReference>
<comment type="function">
    <text evidence="5">Involved in RNA polymerase III-mediated transcription. Integral, tightly associated component of the DNA-binding TFIIIC2 subcomplex that directly binds tRNA and virus-associated RNA promoters.</text>
</comment>
<reference evidence="13 14" key="1">
    <citation type="journal article" date="2018" name="Nat. Ecol. Evol.">
        <title>Shark genomes provide insights into elasmobranch evolution and the origin of vertebrates.</title>
        <authorList>
            <person name="Hara Y"/>
            <person name="Yamaguchi K"/>
            <person name="Onimaru K"/>
            <person name="Kadota M"/>
            <person name="Koyanagi M"/>
            <person name="Keeley SD"/>
            <person name="Tatsumi K"/>
            <person name="Tanaka K"/>
            <person name="Motone F"/>
            <person name="Kageyama Y"/>
            <person name="Nozu R"/>
            <person name="Adachi N"/>
            <person name="Nishimura O"/>
            <person name="Nakagawa R"/>
            <person name="Tanegashima C"/>
            <person name="Kiyatake I"/>
            <person name="Matsumoto R"/>
            <person name="Murakumo K"/>
            <person name="Nishida K"/>
            <person name="Terakita A"/>
            <person name="Kuratani S"/>
            <person name="Sato K"/>
            <person name="Hyodo S Kuraku.S."/>
        </authorList>
    </citation>
    <scope>NUCLEOTIDE SEQUENCE [LARGE SCALE GENOMIC DNA]</scope>
</reference>
<keyword evidence="14" id="KW-1185">Reference proteome</keyword>
<dbReference type="AlphaFoldDB" id="A0A401SI53"/>
<comment type="caution">
    <text evidence="13">The sequence shown here is derived from an EMBL/GenBank/DDBJ whole genome shotgun (WGS) entry which is preliminary data.</text>
</comment>
<organism evidence="13 14">
    <name type="scientific">Chiloscyllium punctatum</name>
    <name type="common">Brownbanded bambooshark</name>
    <name type="synonym">Hemiscyllium punctatum</name>
    <dbReference type="NCBI Taxonomy" id="137246"/>
    <lineage>
        <taxon>Eukaryota</taxon>
        <taxon>Metazoa</taxon>
        <taxon>Chordata</taxon>
        <taxon>Craniata</taxon>
        <taxon>Vertebrata</taxon>
        <taxon>Chondrichthyes</taxon>
        <taxon>Elasmobranchii</taxon>
        <taxon>Galeomorphii</taxon>
        <taxon>Galeoidea</taxon>
        <taxon>Orectolobiformes</taxon>
        <taxon>Hemiscylliidae</taxon>
        <taxon>Chiloscyllium</taxon>
    </lineage>
</organism>
<dbReference type="GO" id="GO:0005634">
    <property type="term" value="C:nucleus"/>
    <property type="evidence" value="ECO:0007669"/>
    <property type="project" value="UniProtKB-SubCell"/>
</dbReference>
<evidence type="ECO:0000256" key="4">
    <source>
        <dbReference type="ARBA" id="ARBA00023242"/>
    </source>
</evidence>
<sequence>MARRSIDRTGRVDRNLIGGMARQSIDCAGGDYTRRWKSDIKMAMPSQVPEDGEWEEEEEQLVVVELSGIIDPDFLLKCRNECKIVGIDTEQPIMQVDRCVFAGEYEDVLGTCVIFEEAFEPDPESEDKPSLKYKCHTAKKLLMKRTFLSEKKEGEESTGGVEYLKIKENDFTRRHGLICSFLPNRSSSKDDGGRATSEGVLDPLAVQDKELSNASSGSEGEASDHESADLSQELESFSDERAGVSCEIKPDPNSNVQELGEQGSTEQNGK</sequence>
<dbReference type="InterPro" id="IPR019481">
    <property type="entry name" value="TFIIIC_triple_barrel"/>
</dbReference>
<evidence type="ECO:0000256" key="6">
    <source>
        <dbReference type="ARBA" id="ARBA00061245"/>
    </source>
</evidence>
<comment type="subcellular location">
    <subcellularLocation>
        <location evidence="1">Nucleus</location>
    </subcellularLocation>
</comment>
<evidence type="ECO:0000256" key="7">
    <source>
        <dbReference type="ARBA" id="ARBA00065088"/>
    </source>
</evidence>
<evidence type="ECO:0000256" key="11">
    <source>
        <dbReference type="SAM" id="MobiDB-lite"/>
    </source>
</evidence>
<evidence type="ECO:0000313" key="13">
    <source>
        <dbReference type="EMBL" id="GCC30106.1"/>
    </source>
</evidence>
<feature type="compositionally biased region" description="Polar residues" evidence="11">
    <location>
        <begin position="252"/>
        <end position="270"/>
    </location>
</feature>
<dbReference type="OrthoDB" id="1877767at2759"/>
<dbReference type="Gene3D" id="2.60.40.4370">
    <property type="match status" value="1"/>
</dbReference>
<proteinExistence type="inferred from homology"/>
<evidence type="ECO:0000256" key="8">
    <source>
        <dbReference type="ARBA" id="ARBA00069552"/>
    </source>
</evidence>
<comment type="similarity">
    <text evidence="6">Belongs to the TFIIIC subunit 6 family.</text>
</comment>
<evidence type="ECO:0000256" key="5">
    <source>
        <dbReference type="ARBA" id="ARBA00057927"/>
    </source>
</evidence>
<dbReference type="PANTHER" id="PTHR21860">
    <property type="entry name" value="TRANSCRIPTION INITIATION FACTOR IIIC TFIIIC , POLYPEPTIDE 6-RELATED"/>
    <property type="match status" value="1"/>
</dbReference>
<dbReference type="FunFam" id="2.60.40.4370:FF:000001">
    <property type="entry name" value="general transcription factor 3C polypeptide 6"/>
    <property type="match status" value="1"/>
</dbReference>
<feature type="domain" description="Transcription factor TFIIIC triple barrel" evidence="12">
    <location>
        <begin position="55"/>
        <end position="148"/>
    </location>
</feature>
<accession>A0A401SI53</accession>
<dbReference type="GO" id="GO:0003677">
    <property type="term" value="F:DNA binding"/>
    <property type="evidence" value="ECO:0007669"/>
    <property type="project" value="UniProtKB-KW"/>
</dbReference>
<evidence type="ECO:0000256" key="3">
    <source>
        <dbReference type="ARBA" id="ARBA00023163"/>
    </source>
</evidence>
<evidence type="ECO:0000256" key="9">
    <source>
        <dbReference type="ARBA" id="ARBA00078626"/>
    </source>
</evidence>
<gene>
    <name evidence="13" type="ORF">chiPu_0008552</name>
</gene>
<evidence type="ECO:0000313" key="14">
    <source>
        <dbReference type="Proteomes" id="UP000287033"/>
    </source>
</evidence>
<dbReference type="EMBL" id="BEZZ01000283">
    <property type="protein sequence ID" value="GCC30106.1"/>
    <property type="molecule type" value="Genomic_DNA"/>
</dbReference>